<evidence type="ECO:0000313" key="8">
    <source>
        <dbReference type="Proteomes" id="UP000006299"/>
    </source>
</evidence>
<organism evidence="7 8">
    <name type="scientific">Leuconostoc carnosum (strain JB16)</name>
    <dbReference type="NCBI Taxonomy" id="1229758"/>
    <lineage>
        <taxon>Bacteria</taxon>
        <taxon>Bacillati</taxon>
        <taxon>Bacillota</taxon>
        <taxon>Bacilli</taxon>
        <taxon>Lactobacillales</taxon>
        <taxon>Lactobacillaceae</taxon>
        <taxon>Leuconostoc</taxon>
    </lineage>
</organism>
<dbReference type="InterPro" id="IPR013525">
    <property type="entry name" value="ABC2_TM"/>
</dbReference>
<feature type="transmembrane region" description="Helical" evidence="5">
    <location>
        <begin position="58"/>
        <end position="77"/>
    </location>
</feature>
<dbReference type="GO" id="GO:0043190">
    <property type="term" value="C:ATP-binding cassette (ABC) transporter complex"/>
    <property type="evidence" value="ECO:0007669"/>
    <property type="project" value="InterPro"/>
</dbReference>
<keyword evidence="3 5" id="KW-1133">Transmembrane helix</keyword>
<dbReference type="eggNOG" id="COG0842">
    <property type="taxonomic scope" value="Bacteria"/>
</dbReference>
<reference evidence="7 8" key="1">
    <citation type="journal article" date="2012" name="J. Bacteriol.">
        <title>Complete genome sequence of Leuconostoc carnosum strain JB16, isolated from Kimchi.</title>
        <authorList>
            <person name="Jung J.Y."/>
            <person name="Lee S.H."/>
            <person name="Jeon C.O."/>
        </authorList>
    </citation>
    <scope>NUCLEOTIDE SEQUENCE [LARGE SCALE GENOMIC DNA]</scope>
    <source>
        <strain evidence="7 8">JB16</strain>
    </source>
</reference>
<keyword evidence="5" id="KW-1003">Cell membrane</keyword>
<dbReference type="PROSITE" id="PS51012">
    <property type="entry name" value="ABC_TM2"/>
    <property type="match status" value="1"/>
</dbReference>
<dbReference type="HOGENOM" id="CLU_039483_3_1_9"/>
<dbReference type="PATRIC" id="fig|1229758.3.peg.1523"/>
<accession>K0DC40</accession>
<dbReference type="Pfam" id="PF01061">
    <property type="entry name" value="ABC2_membrane"/>
    <property type="match status" value="1"/>
</dbReference>
<dbReference type="PIRSF" id="PIRSF006648">
    <property type="entry name" value="DrrB"/>
    <property type="match status" value="1"/>
</dbReference>
<keyword evidence="4 5" id="KW-0472">Membrane</keyword>
<dbReference type="KEGG" id="lcn:C270_07605"/>
<dbReference type="InterPro" id="IPR047817">
    <property type="entry name" value="ABC2_TM_bact-type"/>
</dbReference>
<dbReference type="InterPro" id="IPR051784">
    <property type="entry name" value="Nod_factor_ABC_transporter"/>
</dbReference>
<dbReference type="PRINTS" id="PR00164">
    <property type="entry name" value="ABC2TRNSPORT"/>
</dbReference>
<feature type="transmembrane region" description="Helical" evidence="5">
    <location>
        <begin position="113"/>
        <end position="137"/>
    </location>
</feature>
<dbReference type="EMBL" id="CP003851">
    <property type="protein sequence ID" value="AFT82430.1"/>
    <property type="molecule type" value="Genomic_DNA"/>
</dbReference>
<dbReference type="AlphaFoldDB" id="K0DC40"/>
<dbReference type="PANTHER" id="PTHR43229:SF2">
    <property type="entry name" value="NODULATION PROTEIN J"/>
    <property type="match status" value="1"/>
</dbReference>
<evidence type="ECO:0000256" key="1">
    <source>
        <dbReference type="ARBA" id="ARBA00004141"/>
    </source>
</evidence>
<feature type="transmembrane region" description="Helical" evidence="5">
    <location>
        <begin position="173"/>
        <end position="192"/>
    </location>
</feature>
<sequence length="257" mass="29138">MKLNKLSVNGIFHVIQRNWMSFRKLIKISIFPNLFDPILYLVAMGFGIGHFVGNISGMPYLTFVSLGLVAATGMNAANAESTTNAYIQMRLDKTYYEMNTGPINLEEIIVGQALWAGIRGTIFGTLFLLVTLMMGILHSWLALFIPIVLLITGTLFGFLGLTFTLLAPTRDYLNYFSMLIIQPMYMFSNTFFPLHAVTPWLKNIGWFSPLTHAVLLIRQLATGTLRFQSFEDLLWLILVMIVLSVIPQKIVRNRLNY</sequence>
<evidence type="ECO:0000256" key="5">
    <source>
        <dbReference type="RuleBase" id="RU361157"/>
    </source>
</evidence>
<gene>
    <name evidence="7" type="ordered locus">C270_07605</name>
</gene>
<evidence type="ECO:0000256" key="4">
    <source>
        <dbReference type="ARBA" id="ARBA00023136"/>
    </source>
</evidence>
<protein>
    <recommendedName>
        <fullName evidence="5">Transport permease protein</fullName>
    </recommendedName>
</protein>
<evidence type="ECO:0000313" key="7">
    <source>
        <dbReference type="EMBL" id="AFT82430.1"/>
    </source>
</evidence>
<dbReference type="GO" id="GO:0140359">
    <property type="term" value="F:ABC-type transporter activity"/>
    <property type="evidence" value="ECO:0007669"/>
    <property type="project" value="InterPro"/>
</dbReference>
<dbReference type="STRING" id="1229758.C270_07605"/>
<dbReference type="PANTHER" id="PTHR43229">
    <property type="entry name" value="NODULATION PROTEIN J"/>
    <property type="match status" value="1"/>
</dbReference>
<keyword evidence="8" id="KW-1185">Reference proteome</keyword>
<feature type="domain" description="ABC transmembrane type-2" evidence="6">
    <location>
        <begin position="28"/>
        <end position="254"/>
    </location>
</feature>
<evidence type="ECO:0000256" key="2">
    <source>
        <dbReference type="ARBA" id="ARBA00022692"/>
    </source>
</evidence>
<dbReference type="Proteomes" id="UP000006299">
    <property type="component" value="Chromosome"/>
</dbReference>
<proteinExistence type="inferred from homology"/>
<comment type="similarity">
    <text evidence="5">Belongs to the ABC-2 integral membrane protein family.</text>
</comment>
<keyword evidence="5" id="KW-0813">Transport</keyword>
<keyword evidence="2 5" id="KW-0812">Transmembrane</keyword>
<feature type="transmembrane region" description="Helical" evidence="5">
    <location>
        <begin position="143"/>
        <end position="166"/>
    </location>
</feature>
<evidence type="ECO:0000259" key="6">
    <source>
        <dbReference type="PROSITE" id="PS51012"/>
    </source>
</evidence>
<comment type="subcellular location">
    <subcellularLocation>
        <location evidence="5">Cell membrane</location>
        <topology evidence="5">Multi-pass membrane protein</topology>
    </subcellularLocation>
    <subcellularLocation>
        <location evidence="1">Membrane</location>
        <topology evidence="1">Multi-pass membrane protein</topology>
    </subcellularLocation>
</comment>
<dbReference type="InterPro" id="IPR000412">
    <property type="entry name" value="ABC_2_transport"/>
</dbReference>
<evidence type="ECO:0000256" key="3">
    <source>
        <dbReference type="ARBA" id="ARBA00022989"/>
    </source>
</evidence>
<feature type="transmembrane region" description="Helical" evidence="5">
    <location>
        <begin position="30"/>
        <end position="52"/>
    </location>
</feature>
<name>K0DC40_LEUCJ</name>
<feature type="transmembrane region" description="Helical" evidence="5">
    <location>
        <begin position="233"/>
        <end position="251"/>
    </location>
</feature>